<reference evidence="1 2" key="1">
    <citation type="journal article" date="2006" name="Int. J. Syst. Evol. Microbiol.">
        <title>Chryseobacterium piscium sp. nov., isolated from fish of the South Atlantic Ocean off South Africa.</title>
        <authorList>
            <person name="de Beer H."/>
            <person name="Hugo C.J."/>
            <person name="Jooste P.J."/>
            <person name="Vancanneyt M."/>
            <person name="Coenye T."/>
            <person name="Vandamme P."/>
        </authorList>
    </citation>
    <scope>NUCLEOTIDE SEQUENCE [LARGE SCALE GENOMIC DNA]</scope>
    <source>
        <strain evidence="1 2">CCUG 51923</strain>
    </source>
</reference>
<gene>
    <name evidence="1" type="ORF">DRF62_13435</name>
</gene>
<sequence>MNGTLQSSLSHFNLLTRFTEGKFELCFKDREYCERISSRWGKYYEAIIPVYKLFGGTDDLDELKELAFDKENWPNEKITNEEVKNKYRIHKLKLDPSKENHYLYELIDKFNESNNFTPDSLPDFDFGIYENRILSMISYRIAMKRPKSRKENDARMILQCVNYSHGFDTEDHSIFDKATASATYLSIKNTY</sequence>
<comment type="caution">
    <text evidence="1">The sequence shown here is derived from an EMBL/GenBank/DDBJ whole genome shotgun (WGS) entry which is preliminary data.</text>
</comment>
<dbReference type="EMBL" id="QNVS01000044">
    <property type="protein sequence ID" value="REC53450.1"/>
    <property type="molecule type" value="Genomic_DNA"/>
</dbReference>
<dbReference type="Proteomes" id="UP000256512">
    <property type="component" value="Unassembled WGS sequence"/>
</dbReference>
<evidence type="ECO:0000313" key="1">
    <source>
        <dbReference type="EMBL" id="REC53450.1"/>
    </source>
</evidence>
<keyword evidence="2" id="KW-1185">Reference proteome</keyword>
<dbReference type="AlphaFoldDB" id="A0A3D9BIV9"/>
<evidence type="ECO:0000313" key="2">
    <source>
        <dbReference type="Proteomes" id="UP000256512"/>
    </source>
</evidence>
<dbReference type="RefSeq" id="WP_115950782.1">
    <property type="nucleotide sequence ID" value="NZ_QNVS01000044.1"/>
</dbReference>
<name>A0A3D9BIV9_9FLAO</name>
<organism evidence="1 2">
    <name type="scientific">Chryseobacterium piscium</name>
    <dbReference type="NCBI Taxonomy" id="333702"/>
    <lineage>
        <taxon>Bacteria</taxon>
        <taxon>Pseudomonadati</taxon>
        <taxon>Bacteroidota</taxon>
        <taxon>Flavobacteriia</taxon>
        <taxon>Flavobacteriales</taxon>
        <taxon>Weeksellaceae</taxon>
        <taxon>Chryseobacterium group</taxon>
        <taxon>Chryseobacterium</taxon>
    </lineage>
</organism>
<protein>
    <submittedName>
        <fullName evidence="1">Uncharacterized protein</fullName>
    </submittedName>
</protein>
<proteinExistence type="predicted"/>
<accession>A0A3D9BIV9</accession>